<feature type="compositionally biased region" description="Polar residues" evidence="12">
    <location>
        <begin position="402"/>
        <end position="415"/>
    </location>
</feature>
<dbReference type="EMBL" id="BFAA01008103">
    <property type="protein sequence ID" value="GCB64838.1"/>
    <property type="molecule type" value="Genomic_DNA"/>
</dbReference>
<evidence type="ECO:0000256" key="9">
    <source>
        <dbReference type="ARBA" id="ARBA00023242"/>
    </source>
</evidence>
<comment type="subcellular location">
    <subcellularLocation>
        <location evidence="1">Nucleus</location>
    </subcellularLocation>
</comment>
<dbReference type="Pfam" id="PF21125">
    <property type="entry name" value="MPN_2A_DUB_like"/>
    <property type="match status" value="1"/>
</dbReference>
<dbReference type="PANTHER" id="PTHR31728">
    <property type="entry name" value="ABRAXAS FAMILY MEMBER"/>
    <property type="match status" value="1"/>
</dbReference>
<dbReference type="InterPro" id="IPR037518">
    <property type="entry name" value="MPN"/>
</dbReference>
<comment type="caution">
    <text evidence="14">The sequence shown here is derived from an EMBL/GenBank/DDBJ whole genome shotgun (WGS) entry which is preliminary data.</text>
</comment>
<dbReference type="PRINTS" id="PR02052">
    <property type="entry name" value="ABRAXAS"/>
</dbReference>
<dbReference type="GO" id="GO:0090307">
    <property type="term" value="P:mitotic spindle assembly"/>
    <property type="evidence" value="ECO:0007669"/>
    <property type="project" value="TreeGrafter"/>
</dbReference>
<keyword evidence="15" id="KW-1185">Reference proteome</keyword>
<protein>
    <recommendedName>
        <fullName evidence="3">BRCA1-A complex subunit Abraxas 1</fullName>
    </recommendedName>
    <alternativeName>
        <fullName evidence="11">Coiled-coil domain-containing protein 98</fullName>
    </alternativeName>
    <alternativeName>
        <fullName evidence="10">Protein FAM175A</fullName>
    </alternativeName>
</protein>
<dbReference type="InterPro" id="IPR023239">
    <property type="entry name" value="BRISC_Abraxas1"/>
</dbReference>
<feature type="region of interest" description="Disordered" evidence="12">
    <location>
        <begin position="365"/>
        <end position="415"/>
    </location>
</feature>
<reference evidence="14 15" key="1">
    <citation type="journal article" date="2018" name="Nat. Ecol. Evol.">
        <title>Shark genomes provide insights into elasmobranch evolution and the origin of vertebrates.</title>
        <authorList>
            <person name="Hara Y"/>
            <person name="Yamaguchi K"/>
            <person name="Onimaru K"/>
            <person name="Kadota M"/>
            <person name="Koyanagi M"/>
            <person name="Keeley SD"/>
            <person name="Tatsumi K"/>
            <person name="Tanaka K"/>
            <person name="Motone F"/>
            <person name="Kageyama Y"/>
            <person name="Nozu R"/>
            <person name="Adachi N"/>
            <person name="Nishimura O"/>
            <person name="Nakagawa R"/>
            <person name="Tanegashima C"/>
            <person name="Kiyatake I"/>
            <person name="Matsumoto R"/>
            <person name="Murakumo K"/>
            <person name="Nishida K"/>
            <person name="Terakita A"/>
            <person name="Kuratani S"/>
            <person name="Sato K"/>
            <person name="Hyodo S Kuraku.S."/>
        </authorList>
    </citation>
    <scope>NUCLEOTIDE SEQUENCE [LARGE SCALE GENOMIC DNA]</scope>
</reference>
<evidence type="ECO:0000256" key="7">
    <source>
        <dbReference type="ARBA" id="ARBA00023054"/>
    </source>
</evidence>
<feature type="domain" description="MPN" evidence="13">
    <location>
        <begin position="8"/>
        <end position="161"/>
    </location>
</feature>
<evidence type="ECO:0000256" key="2">
    <source>
        <dbReference type="ARBA" id="ARBA00007890"/>
    </source>
</evidence>
<dbReference type="PRINTS" id="PR02051">
    <property type="entry name" value="PROTEINF175"/>
</dbReference>
<evidence type="ECO:0000256" key="4">
    <source>
        <dbReference type="ARBA" id="ARBA00022553"/>
    </source>
</evidence>
<keyword evidence="6" id="KW-0156">Chromatin regulator</keyword>
<feature type="compositionally biased region" description="Polar residues" evidence="12">
    <location>
        <begin position="384"/>
        <end position="394"/>
    </location>
</feature>
<proteinExistence type="inferred from homology"/>
<keyword evidence="7" id="KW-0175">Coiled coil</keyword>
<dbReference type="GO" id="GO:0008608">
    <property type="term" value="P:attachment of spindle microtubules to kinetochore"/>
    <property type="evidence" value="ECO:0007669"/>
    <property type="project" value="TreeGrafter"/>
</dbReference>
<keyword evidence="5" id="KW-0227">DNA damage</keyword>
<sequence length="415" mass="47189">MAAGEEAGGAMSGFLFGSLAFQHLSADSDTEGFLLGEMKAEAKNSITDSQLDDIEVVHTIDIQKHIPCYWLFSFYNSAGEVDEAALQKILLNQEKNVIGWYKFRRNTNQTMTFRERLLHRTLQKHLKNQQLVFFLFTSKLSRENGSTHSLEYTLYKPQERFIQRIPMSVTNLGMSEQQDYKTFSGPSTAGGYCRAMKKHRLVFFDQKGSLKEVQRIKDIYGTLQEELKVACLKVEESERSVECLLTDVQRLREMVSEKKRLCTPIPGEKKNHDLIEKNVHLCQALKKAFPNSKLLQSMSITRDGQVLPVQYHNEDTRMSIKDTPTQVSTKSIHISPSERANASGITCKRKAKNCLNRLTQGKKRRTVWPKARRSITRDSESSESDSVNRLTGSENEGDVLDQYSNDIAPSASPTF</sequence>
<evidence type="ECO:0000256" key="8">
    <source>
        <dbReference type="ARBA" id="ARBA00023204"/>
    </source>
</evidence>
<evidence type="ECO:0000256" key="5">
    <source>
        <dbReference type="ARBA" id="ARBA00022763"/>
    </source>
</evidence>
<keyword evidence="8" id="KW-0234">DNA repair</keyword>
<evidence type="ECO:0000256" key="1">
    <source>
        <dbReference type="ARBA" id="ARBA00004123"/>
    </source>
</evidence>
<evidence type="ECO:0000313" key="14">
    <source>
        <dbReference type="EMBL" id="GCB64838.1"/>
    </source>
</evidence>
<comment type="similarity">
    <text evidence="2">Belongs to the FAM175 family. Abraxas subfamily.</text>
</comment>
<dbReference type="GO" id="GO:0005634">
    <property type="term" value="C:nucleus"/>
    <property type="evidence" value="ECO:0007669"/>
    <property type="project" value="UniProtKB-SubCell"/>
</dbReference>
<accession>A0A401NVC9</accession>
<dbReference type="OMA" id="GIKEYMQ"/>
<dbReference type="GO" id="GO:0008017">
    <property type="term" value="F:microtubule binding"/>
    <property type="evidence" value="ECO:0007669"/>
    <property type="project" value="TreeGrafter"/>
</dbReference>
<keyword evidence="9" id="KW-0539">Nucleus</keyword>
<dbReference type="OrthoDB" id="6358435at2759"/>
<feature type="compositionally biased region" description="Basic residues" evidence="12">
    <location>
        <begin position="365"/>
        <end position="374"/>
    </location>
</feature>
<evidence type="ECO:0000259" key="13">
    <source>
        <dbReference type="PROSITE" id="PS50249"/>
    </source>
</evidence>
<evidence type="ECO:0000313" key="15">
    <source>
        <dbReference type="Proteomes" id="UP000288216"/>
    </source>
</evidence>
<dbReference type="STRING" id="75743.A0A401NVC9"/>
<dbReference type="PANTHER" id="PTHR31728:SF2">
    <property type="entry name" value="BRCA1-A COMPLEX SUBUNIT ABRAXAS 1"/>
    <property type="match status" value="1"/>
</dbReference>
<dbReference type="GO" id="GO:0006281">
    <property type="term" value="P:DNA repair"/>
    <property type="evidence" value="ECO:0007669"/>
    <property type="project" value="UniProtKB-KW"/>
</dbReference>
<name>A0A401NVC9_SCYTO</name>
<dbReference type="PROSITE" id="PS50249">
    <property type="entry name" value="MPN"/>
    <property type="match status" value="1"/>
</dbReference>
<evidence type="ECO:0000256" key="3">
    <source>
        <dbReference type="ARBA" id="ARBA00013672"/>
    </source>
</evidence>
<dbReference type="GO" id="GO:0070536">
    <property type="term" value="P:protein K63-linked deubiquitination"/>
    <property type="evidence" value="ECO:0007669"/>
    <property type="project" value="TreeGrafter"/>
</dbReference>
<dbReference type="GO" id="GO:0031593">
    <property type="term" value="F:polyubiquitin modification-dependent protein binding"/>
    <property type="evidence" value="ECO:0007669"/>
    <property type="project" value="TreeGrafter"/>
</dbReference>
<dbReference type="GO" id="GO:0006325">
    <property type="term" value="P:chromatin organization"/>
    <property type="evidence" value="ECO:0007669"/>
    <property type="project" value="UniProtKB-KW"/>
</dbReference>
<dbReference type="InterPro" id="IPR023238">
    <property type="entry name" value="FAM175"/>
</dbReference>
<evidence type="ECO:0000256" key="10">
    <source>
        <dbReference type="ARBA" id="ARBA00030629"/>
    </source>
</evidence>
<keyword evidence="4" id="KW-0597">Phosphoprotein</keyword>
<dbReference type="AlphaFoldDB" id="A0A401NVC9"/>
<evidence type="ECO:0000256" key="12">
    <source>
        <dbReference type="SAM" id="MobiDB-lite"/>
    </source>
</evidence>
<organism evidence="14 15">
    <name type="scientific">Scyliorhinus torazame</name>
    <name type="common">Cloudy catshark</name>
    <name type="synonym">Catulus torazame</name>
    <dbReference type="NCBI Taxonomy" id="75743"/>
    <lineage>
        <taxon>Eukaryota</taxon>
        <taxon>Metazoa</taxon>
        <taxon>Chordata</taxon>
        <taxon>Craniata</taxon>
        <taxon>Vertebrata</taxon>
        <taxon>Chondrichthyes</taxon>
        <taxon>Elasmobranchii</taxon>
        <taxon>Galeomorphii</taxon>
        <taxon>Galeoidea</taxon>
        <taxon>Carcharhiniformes</taxon>
        <taxon>Scyliorhinidae</taxon>
        <taxon>Scyliorhinus</taxon>
    </lineage>
</organism>
<evidence type="ECO:0000256" key="11">
    <source>
        <dbReference type="ARBA" id="ARBA00030777"/>
    </source>
</evidence>
<gene>
    <name evidence="14" type="ORF">scyTo_0014817</name>
</gene>
<dbReference type="Proteomes" id="UP000288216">
    <property type="component" value="Unassembled WGS sequence"/>
</dbReference>
<evidence type="ECO:0000256" key="6">
    <source>
        <dbReference type="ARBA" id="ARBA00022853"/>
    </source>
</evidence>